<organism evidence="3 4">
    <name type="scientific">Hydnomerulius pinastri MD-312</name>
    <dbReference type="NCBI Taxonomy" id="994086"/>
    <lineage>
        <taxon>Eukaryota</taxon>
        <taxon>Fungi</taxon>
        <taxon>Dikarya</taxon>
        <taxon>Basidiomycota</taxon>
        <taxon>Agaricomycotina</taxon>
        <taxon>Agaricomycetes</taxon>
        <taxon>Agaricomycetidae</taxon>
        <taxon>Boletales</taxon>
        <taxon>Boletales incertae sedis</taxon>
        <taxon>Leucogyrophana</taxon>
    </lineage>
</organism>
<dbReference type="HOGENOM" id="CLU_010790_0_0_1"/>
<feature type="compositionally biased region" description="Polar residues" evidence="1">
    <location>
        <begin position="1"/>
        <end position="16"/>
    </location>
</feature>
<dbReference type="InterPro" id="IPR001810">
    <property type="entry name" value="F-box_dom"/>
</dbReference>
<gene>
    <name evidence="3" type="ORF">HYDPIDRAFT_32099</name>
</gene>
<sequence>MVQTRSATKTTQSNDVENAKKCALPAPLEEDSSDDLADAPEGEDISYHPVKKRSKRAQGKGTQAKEVTRRPRQRGRLEMLPELNLDVLFQILGFLHPLDLLNLARTTTAFRQLLMRKSSAFIWKTARSQIGGFPDCPSDLSEPQYANLAFYPHCYGCGNTVPTIHWRLRLRYCPACRKAEIYSGFPSYHDGVLPLEYLKLYHKRHGDYFVDIKQRDSFLAEYNKLSKVQRDVFMTERRKLVSDIDKHAAKCEAWHQGIIVARKCELSDARAARAESILARLKGIGYGAEIDYFGLDQIAALRGDVFHSTKRLTDREWEHVGQKLEETMNDFRMRRMEMQLYNPRQRLLVKLYDDYVQKPALDGGAVDLLPSVADLAKCAAFDAVIKLPEVNGVEPDAFKPAFEQLPISVLQWRENVERQLASLVVVPIDPRQPSERLL</sequence>
<feature type="domain" description="F-box" evidence="2">
    <location>
        <begin position="77"/>
        <end position="126"/>
    </location>
</feature>
<feature type="compositionally biased region" description="Basic residues" evidence="1">
    <location>
        <begin position="49"/>
        <end position="58"/>
    </location>
</feature>
<evidence type="ECO:0000256" key="1">
    <source>
        <dbReference type="SAM" id="MobiDB-lite"/>
    </source>
</evidence>
<feature type="compositionally biased region" description="Acidic residues" evidence="1">
    <location>
        <begin position="28"/>
        <end position="44"/>
    </location>
</feature>
<name>A0A0C9W3F5_9AGAM</name>
<evidence type="ECO:0000313" key="4">
    <source>
        <dbReference type="Proteomes" id="UP000053820"/>
    </source>
</evidence>
<accession>A0A0C9W3F5</accession>
<evidence type="ECO:0000259" key="2">
    <source>
        <dbReference type="PROSITE" id="PS50181"/>
    </source>
</evidence>
<evidence type="ECO:0000313" key="3">
    <source>
        <dbReference type="EMBL" id="KIJ60678.1"/>
    </source>
</evidence>
<feature type="region of interest" description="Disordered" evidence="1">
    <location>
        <begin position="1"/>
        <end position="73"/>
    </location>
</feature>
<dbReference type="SUPFAM" id="SSF81383">
    <property type="entry name" value="F-box domain"/>
    <property type="match status" value="1"/>
</dbReference>
<dbReference type="InterPro" id="IPR036047">
    <property type="entry name" value="F-box-like_dom_sf"/>
</dbReference>
<proteinExistence type="predicted"/>
<dbReference type="PROSITE" id="PS50181">
    <property type="entry name" value="FBOX"/>
    <property type="match status" value="1"/>
</dbReference>
<dbReference type="OrthoDB" id="2322499at2759"/>
<keyword evidence="4" id="KW-1185">Reference proteome</keyword>
<reference evidence="3 4" key="1">
    <citation type="submission" date="2014-04" db="EMBL/GenBank/DDBJ databases">
        <title>Evolutionary Origins and Diversification of the Mycorrhizal Mutualists.</title>
        <authorList>
            <consortium name="DOE Joint Genome Institute"/>
            <consortium name="Mycorrhizal Genomics Consortium"/>
            <person name="Kohler A."/>
            <person name="Kuo A."/>
            <person name="Nagy L.G."/>
            <person name="Floudas D."/>
            <person name="Copeland A."/>
            <person name="Barry K.W."/>
            <person name="Cichocki N."/>
            <person name="Veneault-Fourrey C."/>
            <person name="LaButti K."/>
            <person name="Lindquist E.A."/>
            <person name="Lipzen A."/>
            <person name="Lundell T."/>
            <person name="Morin E."/>
            <person name="Murat C."/>
            <person name="Riley R."/>
            <person name="Ohm R."/>
            <person name="Sun H."/>
            <person name="Tunlid A."/>
            <person name="Henrissat B."/>
            <person name="Grigoriev I.V."/>
            <person name="Hibbett D.S."/>
            <person name="Martin F."/>
        </authorList>
    </citation>
    <scope>NUCLEOTIDE SEQUENCE [LARGE SCALE GENOMIC DNA]</scope>
    <source>
        <strain evidence="3 4">MD-312</strain>
    </source>
</reference>
<protein>
    <recommendedName>
        <fullName evidence="2">F-box domain-containing protein</fullName>
    </recommendedName>
</protein>
<dbReference type="EMBL" id="KN839870">
    <property type="protein sequence ID" value="KIJ60678.1"/>
    <property type="molecule type" value="Genomic_DNA"/>
</dbReference>
<dbReference type="Proteomes" id="UP000053820">
    <property type="component" value="Unassembled WGS sequence"/>
</dbReference>
<dbReference type="AlphaFoldDB" id="A0A0C9W3F5"/>